<evidence type="ECO:0000256" key="10">
    <source>
        <dbReference type="ARBA" id="ARBA00023235"/>
    </source>
</evidence>
<dbReference type="InterPro" id="IPR014001">
    <property type="entry name" value="Helicase_ATP-bd"/>
</dbReference>
<evidence type="ECO:0000313" key="15">
    <source>
        <dbReference type="Proteomes" id="UP000092616"/>
    </source>
</evidence>
<accession>A0A1B8Q9L1</accession>
<dbReference type="GO" id="GO:0006270">
    <property type="term" value="P:DNA replication initiation"/>
    <property type="evidence" value="ECO:0007669"/>
    <property type="project" value="TreeGrafter"/>
</dbReference>
<comment type="function">
    <text evidence="12">Initiates the restart of stalled replication forks, which reloads the replicative helicase on sites other than the origin of replication. Recognizes and binds to abandoned replication forks and remodels them to uncover a helicase loading site. Promotes assembly of the primosome at these replication forks.</text>
</comment>
<evidence type="ECO:0000313" key="14">
    <source>
        <dbReference type="EMBL" id="OBX75806.1"/>
    </source>
</evidence>
<reference evidence="14 15" key="1">
    <citation type="submission" date="2016-06" db="EMBL/GenBank/DDBJ databases">
        <title>Draft genome of Moraxella atlantae CCUG 59586.</title>
        <authorList>
            <person name="Salva-Serra F."/>
            <person name="Engstrom-Jakobsson H."/>
            <person name="Thorell K."/>
            <person name="Gonzales-Siles L."/>
            <person name="Karlsson R."/>
            <person name="Boulund F."/>
            <person name="Engstrand L."/>
            <person name="Kristiansson E."/>
            <person name="Moore E."/>
        </authorList>
    </citation>
    <scope>NUCLEOTIDE SEQUENCE [LARGE SCALE GENOMIC DNA]</scope>
    <source>
        <strain evidence="14 15">CCUG 59586</strain>
    </source>
</reference>
<dbReference type="PROSITE" id="PS51192">
    <property type="entry name" value="HELICASE_ATP_BIND_1"/>
    <property type="match status" value="1"/>
</dbReference>
<keyword evidence="4 12" id="KW-0547">Nucleotide-binding</keyword>
<feature type="binding site" evidence="12">
    <location>
        <position position="433"/>
    </location>
    <ligand>
        <name>Zn(2+)</name>
        <dbReference type="ChEBI" id="CHEBI:29105"/>
        <label>1</label>
    </ligand>
</feature>
<dbReference type="Pfam" id="PF17764">
    <property type="entry name" value="PriA_3primeBD"/>
    <property type="match status" value="1"/>
</dbReference>
<dbReference type="SMART" id="SM00487">
    <property type="entry name" value="DEXDc"/>
    <property type="match status" value="1"/>
</dbReference>
<dbReference type="InterPro" id="IPR041236">
    <property type="entry name" value="PriA_C"/>
</dbReference>
<dbReference type="FunFam" id="3.40.1440.60:FF:000001">
    <property type="entry name" value="Primosomal protein N"/>
    <property type="match status" value="1"/>
</dbReference>
<dbReference type="HAMAP" id="MF_00983">
    <property type="entry name" value="PriA"/>
    <property type="match status" value="1"/>
</dbReference>
<dbReference type="GO" id="GO:0006302">
    <property type="term" value="P:double-strand break repair"/>
    <property type="evidence" value="ECO:0007669"/>
    <property type="project" value="InterPro"/>
</dbReference>
<feature type="binding site" evidence="12">
    <location>
        <position position="442"/>
    </location>
    <ligand>
        <name>Zn(2+)</name>
        <dbReference type="ChEBI" id="CHEBI:29105"/>
        <label>2</label>
    </ligand>
</feature>
<dbReference type="InterPro" id="IPR041222">
    <property type="entry name" value="PriA_3primeBD"/>
</dbReference>
<dbReference type="EC" id="5.6.2.4" evidence="12"/>
<keyword evidence="9 12" id="KW-0238">DNA-binding</keyword>
<dbReference type="PANTHER" id="PTHR30580">
    <property type="entry name" value="PRIMOSOMAL PROTEIN N"/>
    <property type="match status" value="1"/>
</dbReference>
<dbReference type="GO" id="GO:0008270">
    <property type="term" value="F:zinc ion binding"/>
    <property type="evidence" value="ECO:0007669"/>
    <property type="project" value="UniProtKB-UniRule"/>
</dbReference>
<dbReference type="AlphaFoldDB" id="A0A1B8Q9L1"/>
<dbReference type="GO" id="GO:0005524">
    <property type="term" value="F:ATP binding"/>
    <property type="evidence" value="ECO:0007669"/>
    <property type="project" value="UniProtKB-UniRule"/>
</dbReference>
<dbReference type="Pfam" id="PF18319">
    <property type="entry name" value="Zn_ribbon_PriA"/>
    <property type="match status" value="1"/>
</dbReference>
<keyword evidence="7 12" id="KW-0862">Zinc</keyword>
<dbReference type="GO" id="GO:1990077">
    <property type="term" value="C:primosome complex"/>
    <property type="evidence" value="ECO:0007669"/>
    <property type="project" value="UniProtKB-UniRule"/>
</dbReference>
<dbReference type="NCBIfam" id="TIGR00595">
    <property type="entry name" value="priA"/>
    <property type="match status" value="1"/>
</dbReference>
<name>A0A1B8Q9L1_9GAMM</name>
<dbReference type="SMART" id="SM00490">
    <property type="entry name" value="HELICc"/>
    <property type="match status" value="1"/>
</dbReference>
<dbReference type="InterPro" id="IPR005259">
    <property type="entry name" value="PriA"/>
</dbReference>
<dbReference type="SUPFAM" id="SSF52540">
    <property type="entry name" value="P-loop containing nucleoside triphosphate hydrolases"/>
    <property type="match status" value="2"/>
</dbReference>
<dbReference type="GO" id="GO:0006310">
    <property type="term" value="P:DNA recombination"/>
    <property type="evidence" value="ECO:0007669"/>
    <property type="project" value="InterPro"/>
</dbReference>
<dbReference type="InterPro" id="IPR042115">
    <property type="entry name" value="PriA_3primeBD_sf"/>
</dbReference>
<keyword evidence="5 12" id="KW-0378">Hydrolase</keyword>
<dbReference type="PANTHER" id="PTHR30580:SF0">
    <property type="entry name" value="PRIMOSOMAL PROTEIN N"/>
    <property type="match status" value="1"/>
</dbReference>
<evidence type="ECO:0000256" key="5">
    <source>
        <dbReference type="ARBA" id="ARBA00022801"/>
    </source>
</evidence>
<feature type="domain" description="Helicase ATP-binding" evidence="13">
    <location>
        <begin position="208"/>
        <end position="374"/>
    </location>
</feature>
<evidence type="ECO:0000259" key="13">
    <source>
        <dbReference type="PROSITE" id="PS51192"/>
    </source>
</evidence>
<gene>
    <name evidence="12" type="primary">priA</name>
    <name evidence="14" type="ORF">A9306_01890</name>
</gene>
<keyword evidence="6 12" id="KW-0347">Helicase</keyword>
<dbReference type="InterPro" id="IPR001650">
    <property type="entry name" value="Helicase_C-like"/>
</dbReference>
<evidence type="ECO:0000256" key="12">
    <source>
        <dbReference type="HAMAP-Rule" id="MF_00983"/>
    </source>
</evidence>
<dbReference type="GO" id="GO:0003677">
    <property type="term" value="F:DNA binding"/>
    <property type="evidence" value="ECO:0007669"/>
    <property type="project" value="UniProtKB-UniRule"/>
</dbReference>
<evidence type="ECO:0000256" key="4">
    <source>
        <dbReference type="ARBA" id="ARBA00022741"/>
    </source>
</evidence>
<keyword evidence="1 12" id="KW-0639">Primosome</keyword>
<dbReference type="InterPro" id="IPR027417">
    <property type="entry name" value="P-loop_NTPase"/>
</dbReference>
<evidence type="ECO:0000256" key="2">
    <source>
        <dbReference type="ARBA" id="ARBA00022705"/>
    </source>
</evidence>
<keyword evidence="10 12" id="KW-0413">Isomerase</keyword>
<comment type="subunit">
    <text evidence="12">Component of the replication restart primosome.</text>
</comment>
<dbReference type="GO" id="GO:0006269">
    <property type="term" value="P:DNA replication, synthesis of primer"/>
    <property type="evidence" value="ECO:0007669"/>
    <property type="project" value="UniProtKB-KW"/>
</dbReference>
<evidence type="ECO:0000256" key="11">
    <source>
        <dbReference type="ARBA" id="ARBA00048988"/>
    </source>
</evidence>
<comment type="caution">
    <text evidence="14">The sequence shown here is derived from an EMBL/GenBank/DDBJ whole genome shotgun (WGS) entry which is preliminary data.</text>
</comment>
<dbReference type="GO" id="GO:0016887">
    <property type="term" value="F:ATP hydrolysis activity"/>
    <property type="evidence" value="ECO:0007669"/>
    <property type="project" value="RHEA"/>
</dbReference>
<feature type="binding site" evidence="12">
    <location>
        <position position="445"/>
    </location>
    <ligand>
        <name>Zn(2+)</name>
        <dbReference type="ChEBI" id="CHEBI:29105"/>
        <label>2</label>
    </ligand>
</feature>
<keyword evidence="3 12" id="KW-0479">Metal-binding</keyword>
<dbReference type="CDD" id="cd17929">
    <property type="entry name" value="DEXHc_priA"/>
    <property type="match status" value="1"/>
</dbReference>
<dbReference type="InterPro" id="IPR040498">
    <property type="entry name" value="PriA_CRR"/>
</dbReference>
<dbReference type="Proteomes" id="UP000092616">
    <property type="component" value="Unassembled WGS sequence"/>
</dbReference>
<organism evidence="14 15">
    <name type="scientific">Faucicola atlantae</name>
    <dbReference type="NCBI Taxonomy" id="34059"/>
    <lineage>
        <taxon>Bacteria</taxon>
        <taxon>Pseudomonadati</taxon>
        <taxon>Pseudomonadota</taxon>
        <taxon>Gammaproteobacteria</taxon>
        <taxon>Moraxellales</taxon>
        <taxon>Moraxellaceae</taxon>
        <taxon>Faucicola</taxon>
    </lineage>
</organism>
<evidence type="ECO:0000256" key="7">
    <source>
        <dbReference type="ARBA" id="ARBA00022833"/>
    </source>
</evidence>
<evidence type="ECO:0000256" key="8">
    <source>
        <dbReference type="ARBA" id="ARBA00022840"/>
    </source>
</evidence>
<dbReference type="NCBIfam" id="NF004067">
    <property type="entry name" value="PRK05580.1-4"/>
    <property type="match status" value="1"/>
</dbReference>
<feature type="binding site" evidence="12">
    <location>
        <position position="461"/>
    </location>
    <ligand>
        <name>Zn(2+)</name>
        <dbReference type="ChEBI" id="CHEBI:29105"/>
        <label>2</label>
    </ligand>
</feature>
<evidence type="ECO:0000256" key="6">
    <source>
        <dbReference type="ARBA" id="ARBA00022806"/>
    </source>
</evidence>
<keyword evidence="8 12" id="KW-0067">ATP-binding</keyword>
<evidence type="ECO:0000256" key="1">
    <source>
        <dbReference type="ARBA" id="ARBA00022515"/>
    </source>
</evidence>
<feature type="binding site" evidence="12">
    <location>
        <position position="436"/>
    </location>
    <ligand>
        <name>Zn(2+)</name>
        <dbReference type="ChEBI" id="CHEBI:29105"/>
        <label>1</label>
    </ligand>
</feature>
<keyword evidence="15" id="KW-1185">Reference proteome</keyword>
<protein>
    <recommendedName>
        <fullName evidence="12">Replication restart protein PriA</fullName>
    </recommendedName>
    <alternativeName>
        <fullName evidence="12">ATP-dependent DNA helicase PriA</fullName>
        <ecNumber evidence="12">5.6.2.4</ecNumber>
    </alternativeName>
    <alternativeName>
        <fullName evidence="12">DNA 3'-5' helicase PriA</fullName>
    </alternativeName>
</protein>
<dbReference type="Gene3D" id="3.40.50.300">
    <property type="entry name" value="P-loop containing nucleotide triphosphate hydrolases"/>
    <property type="match status" value="2"/>
</dbReference>
<feature type="binding site" evidence="12">
    <location>
        <position position="477"/>
    </location>
    <ligand>
        <name>Zn(2+)</name>
        <dbReference type="ChEBI" id="CHEBI:29105"/>
        <label>1</label>
    </ligand>
</feature>
<proteinExistence type="inferred from homology"/>
<feature type="binding site" evidence="12">
    <location>
        <position position="464"/>
    </location>
    <ligand>
        <name>Zn(2+)</name>
        <dbReference type="ChEBI" id="CHEBI:29105"/>
        <label>2</label>
    </ligand>
</feature>
<comment type="cofactor">
    <cofactor evidence="12">
        <name>Zn(2+)</name>
        <dbReference type="ChEBI" id="CHEBI:29105"/>
    </cofactor>
    <text evidence="12">Binds 2 zinc ions per subunit.</text>
</comment>
<dbReference type="GO" id="GO:0043138">
    <property type="term" value="F:3'-5' DNA helicase activity"/>
    <property type="evidence" value="ECO:0007669"/>
    <property type="project" value="UniProtKB-EC"/>
</dbReference>
<dbReference type="InterPro" id="IPR011545">
    <property type="entry name" value="DEAD/DEAH_box_helicase_dom"/>
</dbReference>
<dbReference type="FunFam" id="3.40.50.300:FF:000489">
    <property type="entry name" value="Primosome assembly protein PriA"/>
    <property type="match status" value="1"/>
</dbReference>
<feature type="binding site" evidence="12">
    <location>
        <position position="474"/>
    </location>
    <ligand>
        <name>Zn(2+)</name>
        <dbReference type="ChEBI" id="CHEBI:29105"/>
        <label>1</label>
    </ligand>
</feature>
<evidence type="ECO:0000256" key="3">
    <source>
        <dbReference type="ARBA" id="ARBA00022723"/>
    </source>
</evidence>
<dbReference type="Gene3D" id="3.40.1440.60">
    <property type="entry name" value="PriA, 3(prime) DNA-binding domain"/>
    <property type="match status" value="1"/>
</dbReference>
<dbReference type="Pfam" id="PF00270">
    <property type="entry name" value="DEAD"/>
    <property type="match status" value="1"/>
</dbReference>
<comment type="similarity">
    <text evidence="12">Belongs to the helicase family. PriA subfamily.</text>
</comment>
<sequence length="732" mass="81120">MLIQVALPVPLYRVFDYRTDAVRPPVGARVRVPFGQQSLVGIVVAHIDHSELAPEKIKTVQEVLDTQPPLDDGMREFAAWLAQYYHYPLGDVYAVMLPTLLRQGAALNFSERYWQLARALQDGDISRRAHKQREQFALFEMLSRGAAIAESQALAAGVERKFLQDFSEKGLLTSHWRVPEKPAPITEAVNSLMLNTDQQRAVDAITEAYHTGGYHGFLLNGITGSGKTEVYLQAMTNVLAAGQQVLILVPEIGLTPQTRQRFAERFATDVLMLHSGLTDSARLQGWQACREGFAQIIIGTRSAVLYPFANLGMIIVDEAHDLSYKQQDTLRYHATDVALYRGFKRGIVVVLGTATPSLESLALVQQGKLDELTLTARAGNAQLAPMQIVDARQYKSQHGLASSVIAAMQRTLADGEQVLVFLNRRGYAPILLCAACGWQADCPRCDAHLTVHYTPVAQLKCHHCDWQQIIPSACPVCNSPNLDPMGMGTARLVEGLQELFADTPIIQIDRDTTRRKDSWQRLYQQIHDEPSAILVGTQMVAKGHHFANVTLVVMPNADRGFLSADFRSPEHTAQLIVQVAGRAGRADKAGRVLIQTVQPENPALLTLVRHGYLALAQQLLAERKMLGLPPYRHACLVRAESKTLTKNHQALSDARQLLPRSEQLSALGVSVSPIIDAPMTKKNSRYHSQLLLLSQNRATLHDLLNRWWAQVLAMPSAAYMRLSLDIDPVGWG</sequence>
<comment type="catalytic activity">
    <reaction evidence="12">
        <text>Couples ATP hydrolysis with the unwinding of duplex DNA by translocating in the 3'-5' direction.</text>
        <dbReference type="EC" id="5.6.2.4"/>
    </reaction>
</comment>
<dbReference type="EMBL" id="LZNA01000069">
    <property type="protein sequence ID" value="OBX75806.1"/>
    <property type="molecule type" value="Genomic_DNA"/>
</dbReference>
<keyword evidence="2 12" id="KW-0235">DNA replication</keyword>
<evidence type="ECO:0000256" key="9">
    <source>
        <dbReference type="ARBA" id="ARBA00023125"/>
    </source>
</evidence>
<dbReference type="RefSeq" id="WP_067338590.1">
    <property type="nucleotide sequence ID" value="NZ_LZNA01000069.1"/>
</dbReference>
<comment type="catalytic activity">
    <reaction evidence="11 12">
        <text>ATP + H2O = ADP + phosphate + H(+)</text>
        <dbReference type="Rhea" id="RHEA:13065"/>
        <dbReference type="ChEBI" id="CHEBI:15377"/>
        <dbReference type="ChEBI" id="CHEBI:15378"/>
        <dbReference type="ChEBI" id="CHEBI:30616"/>
        <dbReference type="ChEBI" id="CHEBI:43474"/>
        <dbReference type="ChEBI" id="CHEBI:456216"/>
        <dbReference type="EC" id="5.6.2.4"/>
    </reaction>
</comment>
<dbReference type="Pfam" id="PF18074">
    <property type="entry name" value="PriA_C"/>
    <property type="match status" value="1"/>
</dbReference>